<keyword evidence="2" id="KW-0732">Signal</keyword>
<evidence type="ECO:0000259" key="3">
    <source>
        <dbReference type="Pfam" id="PF00326"/>
    </source>
</evidence>
<feature type="signal peptide" evidence="2">
    <location>
        <begin position="1"/>
        <end position="28"/>
    </location>
</feature>
<dbReference type="InterPro" id="IPR001375">
    <property type="entry name" value="Peptidase_S9_cat"/>
</dbReference>
<keyword evidence="5" id="KW-1185">Reference proteome</keyword>
<dbReference type="SUPFAM" id="SSF53474">
    <property type="entry name" value="alpha/beta-Hydrolases"/>
    <property type="match status" value="1"/>
</dbReference>
<protein>
    <submittedName>
        <fullName evidence="4">S9 family peptidase</fullName>
    </submittedName>
</protein>
<evidence type="ECO:0000313" key="4">
    <source>
        <dbReference type="EMBL" id="RRJ90759.1"/>
    </source>
</evidence>
<dbReference type="SUPFAM" id="SSF82171">
    <property type="entry name" value="DPP6 N-terminal domain-like"/>
    <property type="match status" value="1"/>
</dbReference>
<dbReference type="OrthoDB" id="9812921at2"/>
<dbReference type="GO" id="GO:0004252">
    <property type="term" value="F:serine-type endopeptidase activity"/>
    <property type="evidence" value="ECO:0007669"/>
    <property type="project" value="TreeGrafter"/>
</dbReference>
<dbReference type="Proteomes" id="UP000271937">
    <property type="component" value="Unassembled WGS sequence"/>
</dbReference>
<feature type="domain" description="Peptidase S9 prolyl oligopeptidase catalytic" evidence="3">
    <location>
        <begin position="694"/>
        <end position="864"/>
    </location>
</feature>
<keyword evidence="1" id="KW-0378">Hydrolase</keyword>
<dbReference type="InterPro" id="IPR011042">
    <property type="entry name" value="6-blade_b-propeller_TolB-like"/>
</dbReference>
<dbReference type="InterPro" id="IPR029058">
    <property type="entry name" value="AB_hydrolase_fold"/>
</dbReference>
<organism evidence="4 5">
    <name type="scientific">Flavobacterium macacae</name>
    <dbReference type="NCBI Taxonomy" id="2488993"/>
    <lineage>
        <taxon>Bacteria</taxon>
        <taxon>Pseudomonadati</taxon>
        <taxon>Bacteroidota</taxon>
        <taxon>Flavobacteriia</taxon>
        <taxon>Flavobacteriales</taxon>
        <taxon>Flavobacteriaceae</taxon>
        <taxon>Flavobacterium</taxon>
    </lineage>
</organism>
<feature type="chain" id="PRO_5018034050" evidence="2">
    <location>
        <begin position="29"/>
        <end position="877"/>
    </location>
</feature>
<dbReference type="Gene3D" id="2.120.10.30">
    <property type="entry name" value="TolB, C-terminal domain"/>
    <property type="match status" value="1"/>
</dbReference>
<accession>A0A3P3WAY3</accession>
<reference evidence="4 5" key="1">
    <citation type="submission" date="2018-11" db="EMBL/GenBank/DDBJ databases">
        <title>Flavobacterium sp. nov., YIM 102600 draft genome.</title>
        <authorList>
            <person name="Li G."/>
            <person name="Jiang Y."/>
        </authorList>
    </citation>
    <scope>NUCLEOTIDE SEQUENCE [LARGE SCALE GENOMIC DNA]</scope>
    <source>
        <strain evidence="4 5">YIM 102600</strain>
    </source>
</reference>
<proteinExistence type="predicted"/>
<name>A0A3P3WAY3_9FLAO</name>
<dbReference type="Gene3D" id="3.40.50.1820">
    <property type="entry name" value="alpha/beta hydrolase"/>
    <property type="match status" value="1"/>
</dbReference>
<dbReference type="PANTHER" id="PTHR42776:SF27">
    <property type="entry name" value="DIPEPTIDYL PEPTIDASE FAMILY MEMBER 6"/>
    <property type="match status" value="1"/>
</dbReference>
<dbReference type="RefSeq" id="WP_125012906.1">
    <property type="nucleotide sequence ID" value="NZ_RQVR01000010.1"/>
</dbReference>
<dbReference type="GO" id="GO:0006508">
    <property type="term" value="P:proteolysis"/>
    <property type="evidence" value="ECO:0007669"/>
    <property type="project" value="InterPro"/>
</dbReference>
<dbReference type="Pfam" id="PF00326">
    <property type="entry name" value="Peptidase_S9"/>
    <property type="match status" value="1"/>
</dbReference>
<gene>
    <name evidence="4" type="ORF">EG849_09790</name>
</gene>
<sequence length="877" mass="96761">MKKNRIRHSGIRRCILVLLMASTFPALGQESHKKMLSKGDYALWGTLDIDRTSATALWASYTVQYGSGQDTLWVTSTIGGRTYDFPNGYASSFSGDSYFYCMQETEGLMVIDLATGWQLAVKEAVSYAPTATGIVVACRDSLGNNRLEIRGRDGRPVATIPGGATFSVSPDGSSFVFAVQGSQNQLGIYSLKKKRSITVATGLAEYAGFKWSPAGNGLAFLRLAPSGIHGPESNAVCYYDLRAGTLATCSPENYSDFPKGMAIATSGINPLAVSNDGKRVFFPVRDGQEEAADLEGSDVQVWNGNDNQLYPELKKIGNWHKVEKTVAWYPEKRRILQLTSKELPVMFLDGQQRHAITHNPYQSKSNGGFADPSDFYITDLKSGARRPLFENHSRDPSQMSASPSGKYILYFKGGHWWLYTIATGMHSDLSARFGIDFTDSRNDFPEVTSCGVVGWTANDASLLLYDDYDIWEIVPCTGAKRITDGRPANTRYRIGGTIGSVAADPERDLMTGKVLDPVAGIPLLATHLDDYSNSIWFWKKNTPLVKMASSSGRIDQVTYGPASARCIFREQDYDRPPVLMATDGGSSSLLMASNPQQADYHWGKSEIIHYAVAGGKALRGALFYPAGYDPKIKYPMVVHIYQQQSELVNRYINPSDHEMAGFNVSNFTTRGYLVLLPDIVFEIGNPGLSAASCVIAATQAVIDKGIVDPKRIGLDGHSFGGYEANFIVTQTDMFAAATSGAGLSDLTSEYLTVDWSFSMPQIWKAETNQLRIGKSLFEDPEAYRRNSPITGAARVSAPVLLWTGEEDRHVHYHQTIAFYMALRRLDKRTIMLIYPRETHALVEEKNQADLAHRIEDWFDYHLKGAPGADWILKGISD</sequence>
<dbReference type="PANTHER" id="PTHR42776">
    <property type="entry name" value="SERINE PEPTIDASE S9 FAMILY MEMBER"/>
    <property type="match status" value="1"/>
</dbReference>
<dbReference type="AlphaFoldDB" id="A0A3P3WAY3"/>
<evidence type="ECO:0000256" key="2">
    <source>
        <dbReference type="SAM" id="SignalP"/>
    </source>
</evidence>
<evidence type="ECO:0000313" key="5">
    <source>
        <dbReference type="Proteomes" id="UP000271937"/>
    </source>
</evidence>
<dbReference type="EMBL" id="RQVR01000010">
    <property type="protein sequence ID" value="RRJ90759.1"/>
    <property type="molecule type" value="Genomic_DNA"/>
</dbReference>
<comment type="caution">
    <text evidence="4">The sequence shown here is derived from an EMBL/GenBank/DDBJ whole genome shotgun (WGS) entry which is preliminary data.</text>
</comment>
<evidence type="ECO:0000256" key="1">
    <source>
        <dbReference type="ARBA" id="ARBA00022801"/>
    </source>
</evidence>